<sequence length="215" mass="23345">MERMIESQSMTLDKQKMQPKKIFSVLQVLLIASSFAYVGTTYAEESASATSNQPGMVGSAMDSTLDWFGFNHTKVEGLHTLYVGVGDTNSLLHVNVEAPTRFGHVYAKVGQFADGKNIAGQVGFRMPYLYTNEKDNDGVYFGAYAGHIMNSGIGGEHKNRLGGALEMSYLFMNQASLTAISVSVGAAQRDKDGNPDQQKVTPTVMFGLSWGFGVF</sequence>
<dbReference type="OrthoDB" id="6706478at2"/>
<dbReference type="RefSeq" id="WP_114899280.1">
    <property type="nucleotide sequence ID" value="NZ_CP031222.1"/>
</dbReference>
<accession>A0A345P7B1</accession>
<keyword evidence="2" id="KW-1185">Reference proteome</keyword>
<evidence type="ECO:0008006" key="3">
    <source>
        <dbReference type="Google" id="ProtNLM"/>
    </source>
</evidence>
<proteinExistence type="predicted"/>
<name>A0A345P7B1_9GAMM</name>
<dbReference type="Proteomes" id="UP000253940">
    <property type="component" value="Chromosome"/>
</dbReference>
<gene>
    <name evidence="1" type="ORF">HYN46_10180</name>
</gene>
<protein>
    <recommendedName>
        <fullName evidence="3">Outer membrane protein beta-barrel domain-containing protein</fullName>
    </recommendedName>
</protein>
<reference evidence="1 2" key="1">
    <citation type="submission" date="2018-07" db="EMBL/GenBank/DDBJ databases">
        <title>Genome sequencing of Moraxellaceae gen. HYN0046.</title>
        <authorList>
            <person name="Kim M."/>
            <person name="Yi H."/>
        </authorList>
    </citation>
    <scope>NUCLEOTIDE SEQUENCE [LARGE SCALE GENOMIC DNA]</scope>
    <source>
        <strain evidence="1 2">HYN0046</strain>
    </source>
</reference>
<evidence type="ECO:0000313" key="2">
    <source>
        <dbReference type="Proteomes" id="UP000253940"/>
    </source>
</evidence>
<dbReference type="AlphaFoldDB" id="A0A345P7B1"/>
<dbReference type="EMBL" id="CP031222">
    <property type="protein sequence ID" value="AXI03170.1"/>
    <property type="molecule type" value="Genomic_DNA"/>
</dbReference>
<dbReference type="KEGG" id="mbah:HYN46_10180"/>
<organism evidence="1 2">
    <name type="scientific">Aquirhabdus parva</name>
    <dbReference type="NCBI Taxonomy" id="2283318"/>
    <lineage>
        <taxon>Bacteria</taxon>
        <taxon>Pseudomonadati</taxon>
        <taxon>Pseudomonadota</taxon>
        <taxon>Gammaproteobacteria</taxon>
        <taxon>Moraxellales</taxon>
        <taxon>Moraxellaceae</taxon>
        <taxon>Aquirhabdus</taxon>
    </lineage>
</organism>
<evidence type="ECO:0000313" key="1">
    <source>
        <dbReference type="EMBL" id="AXI03170.1"/>
    </source>
</evidence>